<comment type="caution">
    <text evidence="1">The sequence shown here is derived from an EMBL/GenBank/DDBJ whole genome shotgun (WGS) entry which is preliminary data.</text>
</comment>
<dbReference type="EMBL" id="JAWPEI010000001">
    <property type="protein sequence ID" value="KAK4737753.1"/>
    <property type="molecule type" value="Genomic_DNA"/>
</dbReference>
<dbReference type="AlphaFoldDB" id="A0AAV9MIE0"/>
<evidence type="ECO:0000313" key="2">
    <source>
        <dbReference type="Proteomes" id="UP001311915"/>
    </source>
</evidence>
<organism evidence="1 2">
    <name type="scientific">Solanum pinnatisectum</name>
    <name type="common">tansyleaf nightshade</name>
    <dbReference type="NCBI Taxonomy" id="50273"/>
    <lineage>
        <taxon>Eukaryota</taxon>
        <taxon>Viridiplantae</taxon>
        <taxon>Streptophyta</taxon>
        <taxon>Embryophyta</taxon>
        <taxon>Tracheophyta</taxon>
        <taxon>Spermatophyta</taxon>
        <taxon>Magnoliopsida</taxon>
        <taxon>eudicotyledons</taxon>
        <taxon>Gunneridae</taxon>
        <taxon>Pentapetalae</taxon>
        <taxon>asterids</taxon>
        <taxon>lamiids</taxon>
        <taxon>Solanales</taxon>
        <taxon>Solanaceae</taxon>
        <taxon>Solanoideae</taxon>
        <taxon>Solaneae</taxon>
        <taxon>Solanum</taxon>
    </lineage>
</organism>
<sequence length="86" mass="10242">MLPFLSKKPATAVAAKKPPKFYSVDDIKKHFVNKHKSKPIKLRLMISNLKKERFLLKKKRRKMCFLKRVVELKKKKKKVGCEEEEM</sequence>
<reference evidence="1 2" key="1">
    <citation type="submission" date="2023-10" db="EMBL/GenBank/DDBJ databases">
        <title>Genome-Wide Identification Analysis in wild type Solanum Pinnatisectum Reveals Some Genes Defensing Phytophthora Infestans.</title>
        <authorList>
            <person name="Sun C."/>
        </authorList>
    </citation>
    <scope>NUCLEOTIDE SEQUENCE [LARGE SCALE GENOMIC DNA]</scope>
    <source>
        <strain evidence="1">LQN</strain>
        <tissue evidence="1">Leaf</tissue>
    </source>
</reference>
<dbReference type="Proteomes" id="UP001311915">
    <property type="component" value="Unassembled WGS sequence"/>
</dbReference>
<accession>A0AAV9MIE0</accession>
<name>A0AAV9MIE0_9SOLN</name>
<keyword evidence="2" id="KW-1185">Reference proteome</keyword>
<gene>
    <name evidence="1" type="ORF">R3W88_001450</name>
</gene>
<proteinExistence type="predicted"/>
<protein>
    <submittedName>
        <fullName evidence="1">Uncharacterized protein</fullName>
    </submittedName>
</protein>
<evidence type="ECO:0000313" key="1">
    <source>
        <dbReference type="EMBL" id="KAK4737753.1"/>
    </source>
</evidence>